<reference evidence="2 3" key="1">
    <citation type="submission" date="2014-04" db="EMBL/GenBank/DDBJ databases">
        <authorList>
            <consortium name="DOE Joint Genome Institute"/>
            <person name="Kuo A."/>
            <person name="Kohler A."/>
            <person name="Nagy L.G."/>
            <person name="Floudas D."/>
            <person name="Copeland A."/>
            <person name="Barry K.W."/>
            <person name="Cichocki N."/>
            <person name="Veneault-Fourrey C."/>
            <person name="LaButti K."/>
            <person name="Lindquist E.A."/>
            <person name="Lipzen A."/>
            <person name="Lundell T."/>
            <person name="Morin E."/>
            <person name="Murat C."/>
            <person name="Sun H."/>
            <person name="Tunlid A."/>
            <person name="Henrissat B."/>
            <person name="Grigoriev I.V."/>
            <person name="Hibbett D.S."/>
            <person name="Martin F."/>
            <person name="Nordberg H.P."/>
            <person name="Cantor M.N."/>
            <person name="Hua S.X."/>
        </authorList>
    </citation>
    <scope>NUCLEOTIDE SEQUENCE [LARGE SCALE GENOMIC DNA]</scope>
    <source>
        <strain evidence="2 3">Foug A</strain>
    </source>
</reference>
<evidence type="ECO:0000313" key="3">
    <source>
        <dbReference type="Proteomes" id="UP000053989"/>
    </source>
</evidence>
<gene>
    <name evidence="2" type="ORF">SCLCIDRAFT_31365</name>
</gene>
<feature type="region of interest" description="Disordered" evidence="1">
    <location>
        <begin position="257"/>
        <end position="338"/>
    </location>
</feature>
<dbReference type="AlphaFoldDB" id="A0A0C3DCK8"/>
<sequence>MPACNPTDDVPVKIGPPVGIRKLRRLNSTITSPTKVQPGRTMKPKVQPGRTTKSCHRIIKLPTNQPTSDDVEEKASESTSTACCPAIMPRAQRSSQGLTDEEREEEYLNSFHTKLITLKDSQKLDHYVALDQLRDMDGSEQYVPRLPLPVPPNASTDDDASSEHPIPLMDSEDDKQLVKDTTRLGERDDAPINGTDSETTGQMSETDGVHGHSTSAAQSGANVEYRTLSESSGEDSDWLADERQHLKLEQMQREIIASNYDVDNHPSTPPINFSSSKEDEEQATDTDKLSDAPRGETKTKSACSVARATGQFASTSAMAGSEEFDADDEGEGTRYFKPGRLPANAIKKAQALGKHTTEEAQSIADEYGKSLGTIMGAAGLSAKATRAESVWNMHQAWYADAYPKDAGEGTKGYQVHQLKHYEAHKDKEEHAQLWKVIRVFWTESIAGIKDVSVKGMVGWLMSCRDSFAQAAQTWCNVEGIHILGCVLYTGSLEAPHQVQGIFAGSSVCMELASEKQTDISQLLDYLATIIKYKTSNPAASMPLPQFSVLPQLLYNPALALKPQESRHDHNHHVLPLILMHKFYEVKIIRAQKNVFWKSVLNLLYVHRHKIIDWPAGVPAVALTVPFLKEQMGAAYHAEEDDEGAGVVVSLPKSSLYLRDWTPEQCELVEKYNPQMFSIPLVINTHNRALRLLSDSQTFLNGIPKHMEPPD</sequence>
<dbReference type="HOGENOM" id="CLU_021325_0_0_1"/>
<protein>
    <submittedName>
        <fullName evidence="2">Uncharacterized protein</fullName>
    </submittedName>
</protein>
<organism evidence="2 3">
    <name type="scientific">Scleroderma citrinum Foug A</name>
    <dbReference type="NCBI Taxonomy" id="1036808"/>
    <lineage>
        <taxon>Eukaryota</taxon>
        <taxon>Fungi</taxon>
        <taxon>Dikarya</taxon>
        <taxon>Basidiomycota</taxon>
        <taxon>Agaricomycotina</taxon>
        <taxon>Agaricomycetes</taxon>
        <taxon>Agaricomycetidae</taxon>
        <taxon>Boletales</taxon>
        <taxon>Sclerodermatineae</taxon>
        <taxon>Sclerodermataceae</taxon>
        <taxon>Scleroderma</taxon>
    </lineage>
</organism>
<feature type="compositionally biased region" description="Basic and acidic residues" evidence="1">
    <location>
        <begin position="285"/>
        <end position="299"/>
    </location>
</feature>
<feature type="compositionally biased region" description="Polar residues" evidence="1">
    <location>
        <begin position="26"/>
        <end position="35"/>
    </location>
</feature>
<evidence type="ECO:0000256" key="1">
    <source>
        <dbReference type="SAM" id="MobiDB-lite"/>
    </source>
</evidence>
<dbReference type="EMBL" id="KN822162">
    <property type="protein sequence ID" value="KIM54119.1"/>
    <property type="molecule type" value="Genomic_DNA"/>
</dbReference>
<feature type="compositionally biased region" description="Polar residues" evidence="1">
    <location>
        <begin position="194"/>
        <end position="205"/>
    </location>
</feature>
<dbReference type="InParanoid" id="A0A0C3DCK8"/>
<proteinExistence type="predicted"/>
<accession>A0A0C3DCK8</accession>
<evidence type="ECO:0000313" key="2">
    <source>
        <dbReference type="EMBL" id="KIM54119.1"/>
    </source>
</evidence>
<keyword evidence="3" id="KW-1185">Reference proteome</keyword>
<dbReference type="OrthoDB" id="2666400at2759"/>
<dbReference type="Proteomes" id="UP000053989">
    <property type="component" value="Unassembled WGS sequence"/>
</dbReference>
<reference evidence="3" key="2">
    <citation type="submission" date="2015-01" db="EMBL/GenBank/DDBJ databases">
        <title>Evolutionary Origins and Diversification of the Mycorrhizal Mutualists.</title>
        <authorList>
            <consortium name="DOE Joint Genome Institute"/>
            <consortium name="Mycorrhizal Genomics Consortium"/>
            <person name="Kohler A."/>
            <person name="Kuo A."/>
            <person name="Nagy L.G."/>
            <person name="Floudas D."/>
            <person name="Copeland A."/>
            <person name="Barry K.W."/>
            <person name="Cichocki N."/>
            <person name="Veneault-Fourrey C."/>
            <person name="LaButti K."/>
            <person name="Lindquist E.A."/>
            <person name="Lipzen A."/>
            <person name="Lundell T."/>
            <person name="Morin E."/>
            <person name="Murat C."/>
            <person name="Riley R."/>
            <person name="Ohm R."/>
            <person name="Sun H."/>
            <person name="Tunlid A."/>
            <person name="Henrissat B."/>
            <person name="Grigoriev I.V."/>
            <person name="Hibbett D.S."/>
            <person name="Martin F."/>
        </authorList>
    </citation>
    <scope>NUCLEOTIDE SEQUENCE [LARGE SCALE GENOMIC DNA]</scope>
    <source>
        <strain evidence="3">Foug A</strain>
    </source>
</reference>
<feature type="region of interest" description="Disordered" evidence="1">
    <location>
        <begin position="141"/>
        <end position="245"/>
    </location>
</feature>
<name>A0A0C3DCK8_9AGAM</name>
<feature type="region of interest" description="Disordered" evidence="1">
    <location>
        <begin position="23"/>
        <end position="105"/>
    </location>
</feature>
<feature type="compositionally biased region" description="Basic and acidic residues" evidence="1">
    <location>
        <begin position="174"/>
        <end position="190"/>
    </location>
</feature>
<feature type="compositionally biased region" description="Polar residues" evidence="1">
    <location>
        <begin position="212"/>
        <end position="221"/>
    </location>
</feature>